<protein>
    <submittedName>
        <fullName evidence="1">Uncharacterized protein</fullName>
    </submittedName>
</protein>
<name>A0A381UHC7_9ZZZZ</name>
<dbReference type="EMBL" id="UINC01006445">
    <property type="protein sequence ID" value="SVA27575.1"/>
    <property type="molecule type" value="Genomic_DNA"/>
</dbReference>
<sequence length="146" mass="17543">MITFIKTLVLYLENVLETFTKCEISDSINQEELSRMKYFFIYKPLFKDFKQFKTQSKKNDYTIQEFNNKDKKKLSNSVVELVTICKQMLSSIIKDEINENLSEYDLETYYNKYIDYDSFFEILSDYGFFGDEISDNEDIDDIEMKD</sequence>
<dbReference type="AlphaFoldDB" id="A0A381UHC7"/>
<gene>
    <name evidence="1" type="ORF">METZ01_LOCUS80429</name>
</gene>
<organism evidence="1">
    <name type="scientific">marine metagenome</name>
    <dbReference type="NCBI Taxonomy" id="408172"/>
    <lineage>
        <taxon>unclassified sequences</taxon>
        <taxon>metagenomes</taxon>
        <taxon>ecological metagenomes</taxon>
    </lineage>
</organism>
<evidence type="ECO:0000313" key="1">
    <source>
        <dbReference type="EMBL" id="SVA27575.1"/>
    </source>
</evidence>
<accession>A0A381UHC7</accession>
<proteinExistence type="predicted"/>
<reference evidence="1" key="1">
    <citation type="submission" date="2018-05" db="EMBL/GenBank/DDBJ databases">
        <authorList>
            <person name="Lanie J.A."/>
            <person name="Ng W.-L."/>
            <person name="Kazmierczak K.M."/>
            <person name="Andrzejewski T.M."/>
            <person name="Davidsen T.M."/>
            <person name="Wayne K.J."/>
            <person name="Tettelin H."/>
            <person name="Glass J.I."/>
            <person name="Rusch D."/>
            <person name="Podicherti R."/>
            <person name="Tsui H.-C.T."/>
            <person name="Winkler M.E."/>
        </authorList>
    </citation>
    <scope>NUCLEOTIDE SEQUENCE</scope>
</reference>